<dbReference type="PANTHER" id="PTHR32387">
    <property type="entry name" value="WU:FJ29H11"/>
    <property type="match status" value="1"/>
</dbReference>
<feature type="compositionally biased region" description="Low complexity" evidence="1">
    <location>
        <begin position="22"/>
        <end position="41"/>
    </location>
</feature>
<proteinExistence type="predicted"/>
<feature type="compositionally biased region" description="Acidic residues" evidence="1">
    <location>
        <begin position="318"/>
        <end position="327"/>
    </location>
</feature>
<feature type="compositionally biased region" description="Low complexity" evidence="1">
    <location>
        <begin position="1"/>
        <end position="12"/>
    </location>
</feature>
<feature type="domain" description="Sacsin/Nov" evidence="3">
    <location>
        <begin position="1138"/>
        <end position="1231"/>
    </location>
</feature>
<dbReference type="Pfam" id="PF13020">
    <property type="entry name" value="NOV_C"/>
    <property type="match status" value="1"/>
</dbReference>
<evidence type="ECO:0000259" key="2">
    <source>
        <dbReference type="Pfam" id="PF13020"/>
    </source>
</evidence>
<dbReference type="FunFam" id="3.30.565.10:FF:000105">
    <property type="entry name" value="Histidine kinase-DNA gyrase B-and HSP90-like ATPase family protein"/>
    <property type="match status" value="1"/>
</dbReference>
<dbReference type="GO" id="GO:0005634">
    <property type="term" value="C:nucleus"/>
    <property type="evidence" value="ECO:0007669"/>
    <property type="project" value="TreeGrafter"/>
</dbReference>
<protein>
    <recommendedName>
        <fullName evidence="6">Protein NO VEIN C-terminal domain-containing protein</fullName>
    </recommendedName>
</protein>
<feature type="region of interest" description="Disordered" evidence="1">
    <location>
        <begin position="1"/>
        <end position="61"/>
    </location>
</feature>
<accession>A0AAN9MSP5</accession>
<dbReference type="InterPro" id="IPR036890">
    <property type="entry name" value="HATPase_C_sf"/>
</dbReference>
<feature type="region of interest" description="Disordered" evidence="1">
    <location>
        <begin position="317"/>
        <end position="360"/>
    </location>
</feature>
<keyword evidence="5" id="KW-1185">Reference proteome</keyword>
<feature type="compositionally biased region" description="Polar residues" evidence="1">
    <location>
        <begin position="330"/>
        <end position="348"/>
    </location>
</feature>
<dbReference type="Pfam" id="PF25794">
    <property type="entry name" value="SACS"/>
    <property type="match status" value="1"/>
</dbReference>
<dbReference type="Proteomes" id="UP001367508">
    <property type="component" value="Unassembled WGS sequence"/>
</dbReference>
<dbReference type="InterPro" id="IPR024975">
    <property type="entry name" value="NOV_C"/>
</dbReference>
<dbReference type="GO" id="GO:0010305">
    <property type="term" value="P:leaf vascular tissue pattern formation"/>
    <property type="evidence" value="ECO:0007669"/>
    <property type="project" value="TreeGrafter"/>
</dbReference>
<dbReference type="PANTHER" id="PTHR32387:SF0">
    <property type="entry name" value="PROTEIN NO VEIN"/>
    <property type="match status" value="1"/>
</dbReference>
<dbReference type="InterPro" id="IPR052957">
    <property type="entry name" value="Auxin_embryo_med"/>
</dbReference>
<feature type="compositionally biased region" description="Pro residues" evidence="1">
    <location>
        <begin position="44"/>
        <end position="56"/>
    </location>
</feature>
<evidence type="ECO:0000259" key="3">
    <source>
        <dbReference type="Pfam" id="PF25794"/>
    </source>
</evidence>
<evidence type="ECO:0008006" key="6">
    <source>
        <dbReference type="Google" id="ProtNLM"/>
    </source>
</evidence>
<dbReference type="EMBL" id="JAYMYQ010000001">
    <property type="protein sequence ID" value="KAK7359276.1"/>
    <property type="molecule type" value="Genomic_DNA"/>
</dbReference>
<feature type="region of interest" description="Disordered" evidence="1">
    <location>
        <begin position="375"/>
        <end position="407"/>
    </location>
</feature>
<comment type="caution">
    <text evidence="4">The sequence shown here is derived from an EMBL/GenBank/DDBJ whole genome shotgun (WGS) entry which is preliminary data.</text>
</comment>
<feature type="compositionally biased region" description="Polar residues" evidence="1">
    <location>
        <begin position="378"/>
        <end position="387"/>
    </location>
</feature>
<evidence type="ECO:0000256" key="1">
    <source>
        <dbReference type="SAM" id="MobiDB-lite"/>
    </source>
</evidence>
<organism evidence="4 5">
    <name type="scientific">Canavalia gladiata</name>
    <name type="common">Sword bean</name>
    <name type="synonym">Dolichos gladiatus</name>
    <dbReference type="NCBI Taxonomy" id="3824"/>
    <lineage>
        <taxon>Eukaryota</taxon>
        <taxon>Viridiplantae</taxon>
        <taxon>Streptophyta</taxon>
        <taxon>Embryophyta</taxon>
        <taxon>Tracheophyta</taxon>
        <taxon>Spermatophyta</taxon>
        <taxon>Magnoliopsida</taxon>
        <taxon>eudicotyledons</taxon>
        <taxon>Gunneridae</taxon>
        <taxon>Pentapetalae</taxon>
        <taxon>rosids</taxon>
        <taxon>fabids</taxon>
        <taxon>Fabales</taxon>
        <taxon>Fabaceae</taxon>
        <taxon>Papilionoideae</taxon>
        <taxon>50 kb inversion clade</taxon>
        <taxon>NPAAA clade</taxon>
        <taxon>indigoferoid/millettioid clade</taxon>
        <taxon>Phaseoleae</taxon>
        <taxon>Canavalia</taxon>
    </lineage>
</organism>
<dbReference type="InterPro" id="IPR058210">
    <property type="entry name" value="SACS/Nov_dom"/>
</dbReference>
<dbReference type="Gene3D" id="3.30.565.10">
    <property type="entry name" value="Histidine kinase-like ATPase, C-terminal domain"/>
    <property type="match status" value="1"/>
</dbReference>
<dbReference type="NCBIfam" id="NF047352">
    <property type="entry name" value="P_loop_sacsin"/>
    <property type="match status" value="1"/>
</dbReference>
<evidence type="ECO:0000313" key="4">
    <source>
        <dbReference type="EMBL" id="KAK7359276.1"/>
    </source>
</evidence>
<dbReference type="GO" id="GO:0009793">
    <property type="term" value="P:embryo development ending in seed dormancy"/>
    <property type="evidence" value="ECO:0007669"/>
    <property type="project" value="TreeGrafter"/>
</dbReference>
<reference evidence="4 5" key="1">
    <citation type="submission" date="2024-01" db="EMBL/GenBank/DDBJ databases">
        <title>The genomes of 5 underutilized Papilionoideae crops provide insights into root nodulation and disease resistanc.</title>
        <authorList>
            <person name="Jiang F."/>
        </authorList>
    </citation>
    <scope>NUCLEOTIDE SEQUENCE [LARGE SCALE GENOMIC DNA]</scope>
    <source>
        <strain evidence="4">LVBAO_FW01</strain>
        <tissue evidence="4">Leaves</tissue>
    </source>
</reference>
<feature type="domain" description="Protein NO VEIN C-terminal" evidence="2">
    <location>
        <begin position="2584"/>
        <end position="2669"/>
    </location>
</feature>
<evidence type="ECO:0000313" key="5">
    <source>
        <dbReference type="Proteomes" id="UP001367508"/>
    </source>
</evidence>
<dbReference type="GO" id="GO:0048364">
    <property type="term" value="P:root development"/>
    <property type="evidence" value="ECO:0007669"/>
    <property type="project" value="TreeGrafter"/>
</dbReference>
<name>A0AAN9MSP5_CANGL</name>
<gene>
    <name evidence="4" type="ORF">VNO77_01229</name>
</gene>
<dbReference type="SUPFAM" id="SSF55874">
    <property type="entry name" value="ATPase domain of HSP90 chaperone/DNA topoisomerase II/histidine kinase"/>
    <property type="match status" value="1"/>
</dbReference>
<sequence length="2704" mass="304331">MYGHPPRFRGGPRQPPPPSNVPNPNNFFFQSPHSFSPQQQNTPWPFPLQNPLPFSPQHPQNPKLTIDRADYAASNACRDLLAAGDSVSAWKVSQKALLTLQVDSWNSLGIKMQQVPSLHRLMITEGKVNAFVHCFVGVRRITSLYDLEVAMCKNEGVDSFEELGLGPLLRHPLVIHYFSVHSDVTQVFKITTEEIIQLLSEFLDASKSNEVIKVEQLLDFIAKKRSVKCKEWLGIRIQNLGMHISAIREARNSEQSTLKKCLKTLKLKDEKFREHPISSSHKKRLDERFNAIAQRVESFSSIKQSFCGKHIRFMSSSSEDEDSDYSTDDQNNNIIMGSRSNPSSQFAKSSERVSSCPYPSATEEMARLGVRGDVQGHSLANNSNVKNGFNEPPRKKRKSENVTSTKSCSSKLLKKNKFEVDATPIRNGSTTKVSTSMDEDLSIANDSLQMFVTTWKETCCEHKVAEVLEKMLRFYEVKPRRRRKIKTMFSSYPFIGLLNAAVSSIKSGTWNSIYDTFQAINNNELSNSPTKSSEYETIDVGHSMENIPVIAKDNTENTKCISSDDVIRKIGTYFDLDNDIYRNSYSLVEDRIMFLRKFCDCENWVAEQFGMKNFDSLGCGDFLSFIEKCANQLPCDVLKLLVGGTCENSSFKVCVSSNQLSALVSQALSCLWENETVTKQMISMLLMRQFPSISFEVEENGSLEDLLDTVRGHKSSMTSKCVVFSATIIEKNYQGDLLSDKDNNWSEITTDWSKMGQKTRSSETVIAKNAIEALLKSPMLFDLSKWSLWDLRFAPILGPLIPWLLNDANTKELLCLVTRDGKVIRIDHSATLDSFLEAAVKGSSFQTAVHLLSLISLVGGEKYVPLSLLKCHACHAFEVMFRNTLENIIVSDNGNALKSEEVLNKTKISTEIPTTKMRNDFSKHIHKVSKVVSILSRYVLDCLGNLPAEFHSFACDVLLSGMQSVSKDAASAILCECSSMEQRLMLHEVGLSLGISEWINDYHAFISNNTSVLCCARVSCLIDAKTDINTRQVTMDKSPIPQATMVVACQLDEGCTEITQMVDKINPNDESTTGCLGNSFQHGEDMDATLVIESIRRDEFGLDSSLSDIESCMLKKQHARLGRALHCLSQELYSQDSHFILELVQNADDNNYPENVEPTLTFILQDSGIVVLNNEQGFSTQNMRALCDVGNSTKKGSNAGYIGKKGIGFKSVFRVTDAPEIHSNGFHVKFDISEGQIGFVLPTVVPPCDIGWLQRMASTSTDSYDNNPWNTCILLPFRPHLLEGTAMNTVMTMFSDLHPSLLLFLHRLKCIKLRNLLNDTLIVMKKEILGDGIIKVSHGKEKMAWFVVSQKLQTNSIRFDVQTTEISMAFTLQESDNGYIPCLDQQPVFAFLPLRTYGLRFILQGDFVLPSSREEVDGDSPWNQWLLSEYPNLFVRAQREFCELPCFRSEPGKGLSAFMSFVPLVGEVHGFFSSLPRLIISKLRMMNCLLVEGDNNGWAPPCKVLRGWTEQVRSLIPDNMLFEHLGLRYLDKNILLSDALTRALGIEEFGPNILVRVLSSLCHTKIGLISMDMSWLASCLNTLYLTMFNSSSTMSTHIEVKEDILKILQKTPFIPLSDGTYSSVDEGTIWLQSDNLNTGFDGEHKIDAFPNICAKLRTVSPSLFSASSGTLSLNVTFLDNVTRLLQSIGVQQLSVHDVLKLHILPALSDETMANENKMLMIEYVCFIMLHLNSTCSHCSFEREHIVSELIRKSFLLTNCGFKCPADTPIHFCAAFGNPVTSKMLADGVNMRWHEVDLSYLNHPVNESVSSALMKWREFFKKIGITDFVQMVQVEKSVVEICDTTFKQAMWDRGLISAESMVKDWDSPEMVQLVSLLSKSGNLENCKCFLEVLDTLWDTCYSDKTTGYFYFKSVGDGHPFKSTFICSLCDIQWVVSTMDGELHYPKDLFYDCDAVRMILGDFAPYVVPKVKSERLVNDVGFKTRVTLGDILDILKAWRKSPKTPFKARITQMSKLYAFIWNEMAASKLKTMEDLMSGPFIFIPNSSVYSYDDVVCGIFVNPSEVYWDDSTGSVQQMREFHSQCSSSHSPVNKSLCNIYPSLRGFFVDECGVPEAPPLRSYIQILLQLSAVALPSQAADKIFQVFIKWADGLNSGLLRVEDVAYLRECLLKLEFPVLPTVQDKWVSLHPSFGLVCWCDDKKLKKEFKHSDNLDFLYFGELTEDDKEMVQEKISILMKNFGIPAISEVVTREPIYYGLADSGLKESLVNWTLPYAQRYIHKLHSDKYVQLKQSGFDVFNHLKVVVVQKLFYRNVIRTCGSVSKKQVECSCLLQGNILYTIQESDYHSLFMELSSLLLDGTSELHLANFLHMITTMAESGSSEEQIEFFILNSQKVPKLPDEEPMWALSSVTSLVEADKSNSLDHVPSTNEQIFPRRKAGVCSNWPPADWKTAPDFNYARANGFKTQPAQISSFSEVKKDDNSESIISPPVCAEQGSVTVDWTIKEDPPSSSVAVVLHENVNLEDQSYHDFQPTAFSIHTDSDPVSLDEATDEYPDEAHLNSPVFGKREQLQTGTFDAAQAKVTGRLGEFLACKYFVGKVGKTAVRWVNEVNETGLPYDLVIGEDNNKEFIEVKATRSPRKDWFNISTREWQFANNKGESFSIAFVAIMGNNVARITIFKDPVKLCQLGELQLAVMMPRQQKQFSVVS</sequence>